<gene>
    <name evidence="2" type="ORF">OAUR00152_LOCUS15039</name>
</gene>
<evidence type="ECO:0000256" key="1">
    <source>
        <dbReference type="SAM" id="SignalP"/>
    </source>
</evidence>
<name>A0A7S4IT18_9STRA</name>
<protein>
    <submittedName>
        <fullName evidence="2">Uncharacterized protein</fullName>
    </submittedName>
</protein>
<organism evidence="2">
    <name type="scientific">Odontella aurita</name>
    <dbReference type="NCBI Taxonomy" id="265563"/>
    <lineage>
        <taxon>Eukaryota</taxon>
        <taxon>Sar</taxon>
        <taxon>Stramenopiles</taxon>
        <taxon>Ochrophyta</taxon>
        <taxon>Bacillariophyta</taxon>
        <taxon>Mediophyceae</taxon>
        <taxon>Biddulphiophycidae</taxon>
        <taxon>Eupodiscales</taxon>
        <taxon>Odontellaceae</taxon>
        <taxon>Odontella</taxon>
    </lineage>
</organism>
<accession>A0A7S4IT18</accession>
<dbReference type="EMBL" id="HBKQ01022144">
    <property type="protein sequence ID" value="CAE2238965.1"/>
    <property type="molecule type" value="Transcribed_RNA"/>
</dbReference>
<keyword evidence="1" id="KW-0732">Signal</keyword>
<feature type="chain" id="PRO_5031058853" evidence="1">
    <location>
        <begin position="19"/>
        <end position="108"/>
    </location>
</feature>
<evidence type="ECO:0000313" key="2">
    <source>
        <dbReference type="EMBL" id="CAE2238965.1"/>
    </source>
</evidence>
<reference evidence="2" key="1">
    <citation type="submission" date="2021-01" db="EMBL/GenBank/DDBJ databases">
        <authorList>
            <person name="Corre E."/>
            <person name="Pelletier E."/>
            <person name="Niang G."/>
            <person name="Scheremetjew M."/>
            <person name="Finn R."/>
            <person name="Kale V."/>
            <person name="Holt S."/>
            <person name="Cochrane G."/>
            <person name="Meng A."/>
            <person name="Brown T."/>
            <person name="Cohen L."/>
        </authorList>
    </citation>
    <scope>NUCLEOTIDE SEQUENCE</scope>
    <source>
        <strain evidence="2">Isolate 1302-5</strain>
    </source>
</reference>
<proteinExistence type="predicted"/>
<dbReference type="AlphaFoldDB" id="A0A7S4IT18"/>
<sequence length="108" mass="11157">MRSTTLLAPLALAASSMAFVPTSIGGATVLSQCPVAAADSTVALSMASENDLRRWEKASRAAGAEDRVVELRRPLGLVLNDDGNGNVYVETVAPRGNAARTGEVSLNS</sequence>
<feature type="signal peptide" evidence="1">
    <location>
        <begin position="1"/>
        <end position="18"/>
    </location>
</feature>